<evidence type="ECO:0000313" key="2">
    <source>
        <dbReference type="EMBL" id="ARO46278.1"/>
    </source>
</evidence>
<protein>
    <submittedName>
        <fullName evidence="2">Uncharacterized protein</fullName>
    </submittedName>
</protein>
<accession>A0A1W6QY09</accession>
<name>A0A1W6QY09_ENTFL</name>
<dbReference type="EMBL" id="KY303941">
    <property type="protein sequence ID" value="ARO46278.1"/>
    <property type="molecule type" value="Genomic_DNA"/>
</dbReference>
<sequence length="77" mass="8719">MKITQTELNNRRKLAKAIMAAKKEDHDTWLGELYQQYISTNQDTLTEALAMMTKQTQAEKTQGSFHSNHKNHGGGQA</sequence>
<geneLocation type="plasmid" evidence="2">
    <name>pGTC3</name>
</geneLocation>
<organism evidence="2">
    <name type="scientific">Enterococcus faecalis</name>
    <name type="common">Streptococcus faecalis</name>
    <dbReference type="NCBI Taxonomy" id="1351"/>
    <lineage>
        <taxon>Bacteria</taxon>
        <taxon>Bacillati</taxon>
        <taxon>Bacillota</taxon>
        <taxon>Bacilli</taxon>
        <taxon>Lactobacillales</taxon>
        <taxon>Enterococcaceae</taxon>
        <taxon>Enterococcus</taxon>
    </lineage>
</organism>
<evidence type="ECO:0000256" key="1">
    <source>
        <dbReference type="SAM" id="MobiDB-lite"/>
    </source>
</evidence>
<feature type="compositionally biased region" description="Basic residues" evidence="1">
    <location>
        <begin position="67"/>
        <end position="77"/>
    </location>
</feature>
<dbReference type="RefSeq" id="WP_016633151.1">
    <property type="nucleotide sequence ID" value="NZ_KY303941.1"/>
</dbReference>
<reference evidence="2" key="1">
    <citation type="submission" date="2016-12" db="EMBL/GenBank/DDBJ databases">
        <title>Characterization of a Plasmid Isolated from Enterococcus faecalis found in the Fecal Material of a Blue Whale.</title>
        <authorList>
            <person name="McLaughlin R."/>
        </authorList>
    </citation>
    <scope>NUCLEOTIDE SEQUENCE</scope>
    <source>
        <strain evidence="2">3</strain>
        <plasmid evidence="2">pGTC3</plasmid>
    </source>
</reference>
<proteinExistence type="predicted"/>
<feature type="compositionally biased region" description="Polar residues" evidence="1">
    <location>
        <begin position="55"/>
        <end position="66"/>
    </location>
</feature>
<keyword evidence="2" id="KW-0614">Plasmid</keyword>
<dbReference type="AlphaFoldDB" id="A0A1W6QY09"/>
<feature type="region of interest" description="Disordered" evidence="1">
    <location>
        <begin position="55"/>
        <end position="77"/>
    </location>
</feature>